<evidence type="ECO:0000313" key="3">
    <source>
        <dbReference type="EMBL" id="KAH0570752.1"/>
    </source>
</evidence>
<evidence type="ECO:0000313" key="4">
    <source>
        <dbReference type="Proteomes" id="UP000018208"/>
    </source>
</evidence>
<proteinExistence type="predicted"/>
<dbReference type="VEuPathDB" id="GiardiaDB:SS50377_27039"/>
<accession>V6M2R0</accession>
<gene>
    <name evidence="2" type="ORF">SS50377_12532</name>
    <name evidence="3" type="ORF">SS50377_27039</name>
</gene>
<organism evidence="2">
    <name type="scientific">Spironucleus salmonicida</name>
    <dbReference type="NCBI Taxonomy" id="348837"/>
    <lineage>
        <taxon>Eukaryota</taxon>
        <taxon>Metamonada</taxon>
        <taxon>Diplomonadida</taxon>
        <taxon>Hexamitidae</taxon>
        <taxon>Hexamitinae</taxon>
        <taxon>Spironucleus</taxon>
    </lineage>
</organism>
<sequence>MSALPQTPRTQIAMHRLGLIQEDLQVIPLQHLKTYYADDIANVHYQARQEFVSDMKKQLIEERNHVNKNISVLEFLWAGEPEQLISRVTGGKLFVEKFKLQEKEDMIKTLDDRRDFVNQQESTYLNENKSKFNTREKRFQSNYNDIISQKIDKLNESRRSRDEHFKTTLSEAEVRKVQALFDPNITITKQKTAYENRQMLFKDRLEKQREQIQQINDHIQQSKNLRQDEEQQFINNQSLNWKKIQSASENAIQYKNERFNETVKRLEEKQRNYDRLLQENTIKVQQELSEKTQRVLTKLEQENKLLEELVKQKQEEVLNKKQELERSISVKKEFHQQILSDVEKMRQEKFKQQISREQKVIEEKQEIERQIRQNLVKELVRKEKLKNQMRQMKRREDYQNELKSMELVINKNKFGKLERIATK</sequence>
<reference evidence="2 3" key="1">
    <citation type="journal article" date="2014" name="PLoS Genet.">
        <title>The Genome of Spironucleus salmonicida Highlights a Fish Pathogen Adapted to Fluctuating Environments.</title>
        <authorList>
            <person name="Xu F."/>
            <person name="Jerlstrom-Hultqvist J."/>
            <person name="Einarsson E."/>
            <person name="Astvaldsson A."/>
            <person name="Svard S.G."/>
            <person name="Andersson J.O."/>
        </authorList>
    </citation>
    <scope>NUCLEOTIDE SEQUENCE</scope>
    <source>
        <strain evidence="3">ATCC 50377</strain>
    </source>
</reference>
<reference evidence="3" key="2">
    <citation type="submission" date="2020-12" db="EMBL/GenBank/DDBJ databases">
        <title>New Spironucleus salmonicida genome in near-complete chromosomes.</title>
        <authorList>
            <person name="Xu F."/>
            <person name="Kurt Z."/>
            <person name="Jimenez-Gonzalez A."/>
            <person name="Astvaldsson A."/>
            <person name="Andersson J.O."/>
            <person name="Svard S.G."/>
        </authorList>
    </citation>
    <scope>NUCLEOTIDE SEQUENCE</scope>
    <source>
        <strain evidence="3">ATCC 50377</strain>
    </source>
</reference>
<dbReference type="EMBL" id="KI546040">
    <property type="protein sequence ID" value="EST47549.1"/>
    <property type="molecule type" value="Genomic_DNA"/>
</dbReference>
<keyword evidence="4" id="KW-1185">Reference proteome</keyword>
<feature type="coiled-coil region" evidence="1">
    <location>
        <begin position="202"/>
        <end position="327"/>
    </location>
</feature>
<feature type="coiled-coil region" evidence="1">
    <location>
        <begin position="372"/>
        <end position="402"/>
    </location>
</feature>
<dbReference type="Proteomes" id="UP000018208">
    <property type="component" value="Unassembled WGS sequence"/>
</dbReference>
<keyword evidence="1" id="KW-0175">Coiled coil</keyword>
<dbReference type="EMBL" id="AUWU02000007">
    <property type="protein sequence ID" value="KAH0570752.1"/>
    <property type="molecule type" value="Genomic_DNA"/>
</dbReference>
<protein>
    <submittedName>
        <fullName evidence="2">Uncharacterized protein</fullName>
    </submittedName>
</protein>
<dbReference type="AlphaFoldDB" id="V6M2R0"/>
<evidence type="ECO:0000313" key="2">
    <source>
        <dbReference type="EMBL" id="EST47549.1"/>
    </source>
</evidence>
<name>V6M2R0_9EUKA</name>
<evidence type="ECO:0000256" key="1">
    <source>
        <dbReference type="SAM" id="Coils"/>
    </source>
</evidence>